<dbReference type="Proteomes" id="UP001330749">
    <property type="component" value="Unassembled WGS sequence"/>
</dbReference>
<accession>A0ABU6N8E7</accession>
<keyword evidence="2" id="KW-1185">Reference proteome</keyword>
<sequence>MYCYDDKGTFLGVVSCFPEVGEEHTWGEDVYICVGTTMNLGCKNGMIFNKIN</sequence>
<evidence type="ECO:0000313" key="1">
    <source>
        <dbReference type="EMBL" id="MED3562294.1"/>
    </source>
</evidence>
<comment type="caution">
    <text evidence="1">The sequence shown here is derived from an EMBL/GenBank/DDBJ whole genome shotgun (WGS) entry which is preliminary data.</text>
</comment>
<evidence type="ECO:0000313" key="2">
    <source>
        <dbReference type="Proteomes" id="UP001330749"/>
    </source>
</evidence>
<gene>
    <name evidence="1" type="ORF">P4447_07485</name>
</gene>
<protein>
    <submittedName>
        <fullName evidence="1">Uncharacterized protein</fullName>
    </submittedName>
</protein>
<proteinExistence type="predicted"/>
<organism evidence="1 2">
    <name type="scientific">Bacillus xiapuensis</name>
    <dbReference type="NCBI Taxonomy" id="2014075"/>
    <lineage>
        <taxon>Bacteria</taxon>
        <taxon>Bacillati</taxon>
        <taxon>Bacillota</taxon>
        <taxon>Bacilli</taxon>
        <taxon>Bacillales</taxon>
        <taxon>Bacillaceae</taxon>
        <taxon>Bacillus</taxon>
    </lineage>
</organism>
<dbReference type="RefSeq" id="WP_327967198.1">
    <property type="nucleotide sequence ID" value="NZ_JARMQG010000084.1"/>
</dbReference>
<dbReference type="EMBL" id="JARMQG010000084">
    <property type="protein sequence ID" value="MED3562294.1"/>
    <property type="molecule type" value="Genomic_DNA"/>
</dbReference>
<name>A0ABU6N8E7_9BACI</name>
<reference evidence="1 2" key="1">
    <citation type="submission" date="2023-03" db="EMBL/GenBank/DDBJ databases">
        <title>Bacillus Genome Sequencing.</title>
        <authorList>
            <person name="Dunlap C."/>
        </authorList>
    </citation>
    <scope>NUCLEOTIDE SEQUENCE [LARGE SCALE GENOMIC DNA]</scope>
    <source>
        <strain evidence="1 2">B-14544</strain>
    </source>
</reference>